<keyword evidence="4" id="KW-1133">Transmembrane helix</keyword>
<keyword evidence="2" id="KW-0328">Glycosyltransferase</keyword>
<feature type="transmembrane region" description="Helical" evidence="4">
    <location>
        <begin position="6"/>
        <end position="34"/>
    </location>
</feature>
<keyword evidence="4" id="KW-0812">Transmembrane</keyword>
<sequence length="390" mass="44414">MSTSDWVWTTIFTLSCLLIIYHHVGYPLLLKLYLKYRTRKIKKGNERKFGFNHSDYFRPSITVIVPAYNEEQWIAQKIRNLAMIDYPRDKLRVEIYCDGCTDETVNIAQQTIQEATCADTLFIIHDCKQNRGKVAVINDAMKSVETDLTTFSDVSAITSIDALLIAERHFENPDVGVVNGQYVLYESGSAGEKKYWEYQCDMKFAEAKMATAIGAHGAFYIFRTALFTPLGTSMINDDFIIPMEIVSRGYDAVYDNNVIATEMEPTDLSDDFSRRLRISAGNMQQALFLGKLFHPRFRRVAFAFFSGKGLRLLTPYLMLAAFISSLMMIHNPLFFGMVLAQVLVYGVGVCCWLIPATNKIKTFQLIHYVLMGHFANLIGGLKYLVNRCRA</sequence>
<dbReference type="AlphaFoldDB" id="A0A7Z2T3T0"/>
<protein>
    <submittedName>
        <fullName evidence="5">Glycosyltransferase</fullName>
    </submittedName>
</protein>
<dbReference type="RefSeq" id="WP_164648531.1">
    <property type="nucleotide sequence ID" value="NZ_CP047475.1"/>
</dbReference>
<evidence type="ECO:0000313" key="6">
    <source>
        <dbReference type="Proteomes" id="UP000464262"/>
    </source>
</evidence>
<dbReference type="Gene3D" id="3.90.550.10">
    <property type="entry name" value="Spore Coat Polysaccharide Biosynthesis Protein SpsA, Chain A"/>
    <property type="match status" value="1"/>
</dbReference>
<keyword evidence="6" id="KW-1185">Reference proteome</keyword>
<evidence type="ECO:0000256" key="1">
    <source>
        <dbReference type="ARBA" id="ARBA00006739"/>
    </source>
</evidence>
<evidence type="ECO:0000256" key="2">
    <source>
        <dbReference type="ARBA" id="ARBA00022676"/>
    </source>
</evidence>
<evidence type="ECO:0000313" key="5">
    <source>
        <dbReference type="EMBL" id="QIA63638.1"/>
    </source>
</evidence>
<evidence type="ECO:0000256" key="4">
    <source>
        <dbReference type="SAM" id="Phobius"/>
    </source>
</evidence>
<keyword evidence="3 5" id="KW-0808">Transferase</keyword>
<accession>A0A7Z2T3T0</accession>
<evidence type="ECO:0000256" key="3">
    <source>
        <dbReference type="ARBA" id="ARBA00022679"/>
    </source>
</evidence>
<dbReference type="PANTHER" id="PTHR43630">
    <property type="entry name" value="POLY-BETA-1,6-N-ACETYL-D-GLUCOSAMINE SYNTHASE"/>
    <property type="match status" value="1"/>
</dbReference>
<dbReference type="Proteomes" id="UP000464262">
    <property type="component" value="Chromosome 1"/>
</dbReference>
<dbReference type="GO" id="GO:0016757">
    <property type="term" value="F:glycosyltransferase activity"/>
    <property type="evidence" value="ECO:0007669"/>
    <property type="project" value="UniProtKB-KW"/>
</dbReference>
<dbReference type="KEGG" id="vas:GT360_08975"/>
<organism evidence="5 6">
    <name type="scientific">Vibrio astriarenae</name>
    <dbReference type="NCBI Taxonomy" id="1481923"/>
    <lineage>
        <taxon>Bacteria</taxon>
        <taxon>Pseudomonadati</taxon>
        <taxon>Pseudomonadota</taxon>
        <taxon>Gammaproteobacteria</taxon>
        <taxon>Vibrionales</taxon>
        <taxon>Vibrionaceae</taxon>
        <taxon>Vibrio</taxon>
    </lineage>
</organism>
<dbReference type="InterPro" id="IPR029044">
    <property type="entry name" value="Nucleotide-diphossugar_trans"/>
</dbReference>
<dbReference type="CDD" id="cd06439">
    <property type="entry name" value="CESA_like_1"/>
    <property type="match status" value="1"/>
</dbReference>
<dbReference type="SUPFAM" id="SSF53448">
    <property type="entry name" value="Nucleotide-diphospho-sugar transferases"/>
    <property type="match status" value="1"/>
</dbReference>
<proteinExistence type="inferred from homology"/>
<dbReference type="EMBL" id="CP047475">
    <property type="protein sequence ID" value="QIA63638.1"/>
    <property type="molecule type" value="Genomic_DNA"/>
</dbReference>
<comment type="similarity">
    <text evidence="1">Belongs to the glycosyltransferase 2 family.</text>
</comment>
<dbReference type="Pfam" id="PF13641">
    <property type="entry name" value="Glyco_tranf_2_3"/>
    <property type="match status" value="1"/>
</dbReference>
<feature type="transmembrane region" description="Helical" evidence="4">
    <location>
        <begin position="300"/>
        <end position="327"/>
    </location>
</feature>
<reference evidence="5 6" key="1">
    <citation type="submission" date="2020-01" db="EMBL/GenBank/DDBJ databases">
        <title>Whole genome and functional gene identification of agarase of Vibrio HN897.</title>
        <authorList>
            <person name="Liu Y."/>
            <person name="Zhao Z."/>
        </authorList>
    </citation>
    <scope>NUCLEOTIDE SEQUENCE [LARGE SCALE GENOMIC DNA]</scope>
    <source>
        <strain evidence="5 6">HN897</strain>
    </source>
</reference>
<gene>
    <name evidence="5" type="ORF">GT360_08975</name>
</gene>
<name>A0A7Z2T3T0_9VIBR</name>
<keyword evidence="4" id="KW-0472">Membrane</keyword>
<feature type="transmembrane region" description="Helical" evidence="4">
    <location>
        <begin position="333"/>
        <end position="353"/>
    </location>
</feature>
<dbReference type="PANTHER" id="PTHR43630:SF1">
    <property type="entry name" value="POLY-BETA-1,6-N-ACETYL-D-GLUCOSAMINE SYNTHASE"/>
    <property type="match status" value="1"/>
</dbReference>